<dbReference type="Proteomes" id="UP000035659">
    <property type="component" value="Chromosome"/>
</dbReference>
<dbReference type="AlphaFoldDB" id="A0A0G4B9N2"/>
<sequence length="163" mass="18135">MVKAIIEYCPWGGNPHRRWVLVDAQVQLQGQLPGKWRMNGWSSGQAVFEEDLIELAGALPRFVFTPRRQRQGQAALFDQSEPGTWDFDQAAGTFQLVAPGRPTVEGRPEAPIVLGQDLVQLAGWLPGVIYRLRERADQSDASGRHETMIVLRQDDVVEAMVGG</sequence>
<accession>A0A0G4B9N2</accession>
<name>A0A0G4B9N2_UNCK3</name>
<gene>
    <name evidence="1" type="ORF">VE98_C0001G0167</name>
</gene>
<proteinExistence type="predicted"/>
<dbReference type="STRING" id="1620412.VE98_C0001G0167"/>
<protein>
    <submittedName>
        <fullName evidence="1">Uncharacterized protein</fullName>
    </submittedName>
</protein>
<evidence type="ECO:0000313" key="2">
    <source>
        <dbReference type="Proteomes" id="UP000035659"/>
    </source>
</evidence>
<dbReference type="KEGG" id="bgw:VE98_C0001G0167"/>
<organism evidence="1 2">
    <name type="scientific">candidate division Kazan bacterium GW2011_GWA1_50_15</name>
    <dbReference type="NCBI Taxonomy" id="1620412"/>
    <lineage>
        <taxon>Bacteria</taxon>
        <taxon>Bacteria division Kazan-3B-28</taxon>
    </lineage>
</organism>
<dbReference type="EMBL" id="CP011216">
    <property type="protein sequence ID" value="AKM84624.1"/>
    <property type="molecule type" value="Genomic_DNA"/>
</dbReference>
<reference evidence="1 2" key="1">
    <citation type="journal article" date="2015" name="Nature">
        <title>rRNA introns, odd ribosomes, and small enigmatic genomes across a large radiation of phyla.</title>
        <authorList>
            <person name="Brown C.T."/>
            <person name="Hug L.A."/>
            <person name="Thomas B.C."/>
            <person name="Sharon I."/>
            <person name="Castelle C.J."/>
            <person name="Singh A."/>
            <person name="Wilkins M.J."/>
            <person name="Williams K.H."/>
            <person name="Banfield J.F."/>
        </authorList>
    </citation>
    <scope>NUCLEOTIDE SEQUENCE [LARGE SCALE GENOMIC DNA]</scope>
</reference>
<evidence type="ECO:0000313" key="1">
    <source>
        <dbReference type="EMBL" id="AKM84624.1"/>
    </source>
</evidence>